<organism evidence="2">
    <name type="scientific">Nocardia globerula</name>
    <dbReference type="NCBI Taxonomy" id="1818"/>
    <lineage>
        <taxon>Bacteria</taxon>
        <taxon>Bacillati</taxon>
        <taxon>Actinomycetota</taxon>
        <taxon>Actinomycetes</taxon>
        <taxon>Mycobacteriales</taxon>
        <taxon>Nocardiaceae</taxon>
        <taxon>Nocardia</taxon>
    </lineage>
</organism>
<name>A0A652YX02_NOCGL</name>
<dbReference type="GO" id="GO:0016740">
    <property type="term" value="F:transferase activity"/>
    <property type="evidence" value="ECO:0007669"/>
    <property type="project" value="UniProtKB-KW"/>
</dbReference>
<accession>A0A652YX02</accession>
<dbReference type="InterPro" id="IPR050834">
    <property type="entry name" value="Glycosyltransf_2"/>
</dbReference>
<dbReference type="CDD" id="cd00761">
    <property type="entry name" value="Glyco_tranf_GTA_type"/>
    <property type="match status" value="1"/>
</dbReference>
<dbReference type="EMBL" id="VNIQ01000001">
    <property type="protein sequence ID" value="TYQ08222.1"/>
    <property type="molecule type" value="Genomic_DNA"/>
</dbReference>
<dbReference type="PANTHER" id="PTHR43685">
    <property type="entry name" value="GLYCOSYLTRANSFERASE"/>
    <property type="match status" value="1"/>
</dbReference>
<feature type="domain" description="Glycosyltransferase 2-like" evidence="1">
    <location>
        <begin position="6"/>
        <end position="163"/>
    </location>
</feature>
<evidence type="ECO:0000313" key="2">
    <source>
        <dbReference type="EMBL" id="TYQ08222.1"/>
    </source>
</evidence>
<evidence type="ECO:0000259" key="1">
    <source>
        <dbReference type="Pfam" id="PF00535"/>
    </source>
</evidence>
<reference evidence="2" key="1">
    <citation type="submission" date="2019-07" db="EMBL/GenBank/DDBJ databases">
        <title>Genomic Encyclopedia of Type Strains, Phase IV (KMG-IV): sequencing the most valuable type-strain genomes for metagenomic binning, comparative biology and taxonomic classification.</title>
        <authorList>
            <person name="Goeker M."/>
        </authorList>
    </citation>
    <scope>NUCLEOTIDE SEQUENCE</scope>
    <source>
        <strain evidence="2">DSM 44596</strain>
    </source>
</reference>
<dbReference type="InterPro" id="IPR029044">
    <property type="entry name" value="Nucleotide-diphossugar_trans"/>
</dbReference>
<dbReference type="Pfam" id="PF00535">
    <property type="entry name" value="Glycos_transf_2"/>
    <property type="match status" value="1"/>
</dbReference>
<dbReference type="InterPro" id="IPR001173">
    <property type="entry name" value="Glyco_trans_2-like"/>
</dbReference>
<comment type="caution">
    <text evidence="2">The sequence shown here is derived from an EMBL/GenBank/DDBJ whole genome shotgun (WGS) entry which is preliminary data.</text>
</comment>
<sequence length="283" mass="31806">MGVQLSVVVPVYNEKEYLSECLESLLEQGDDISEIVVVDNNSTDGTAEIIKEFERRSPKIRYLVETRQGVVFARNLGFNSVQGELIGRVDADTRVLPGWAREIHDLFTDREFDAVTGFSLFYESPFATAQRNAVAKQDNLGNLGGLKDAPSLTGSNMAIRKSAWLSVQGSVSDRKDFHEDVDLSYCLLGNGMKIVQNLAMRAEVSGRRGETGPIEFLSYNKASIATLKHHGAMNRRLRFMIFRSSILHTVLWPAYRMYDKNTDAMSVKRLFFRPAARQMPVEA</sequence>
<dbReference type="SUPFAM" id="SSF53448">
    <property type="entry name" value="Nucleotide-diphospho-sugar transferases"/>
    <property type="match status" value="1"/>
</dbReference>
<dbReference type="Gene3D" id="3.90.550.10">
    <property type="entry name" value="Spore Coat Polysaccharide Biosynthesis Protein SpsA, Chain A"/>
    <property type="match status" value="1"/>
</dbReference>
<keyword evidence="2" id="KW-0808">Transferase</keyword>
<proteinExistence type="predicted"/>
<dbReference type="AlphaFoldDB" id="A0A652YX02"/>
<protein>
    <submittedName>
        <fullName evidence="2">Glycosyltransferase involved in cell wall biosynthesis</fullName>
    </submittedName>
</protein>
<gene>
    <name evidence="2" type="ORF">FNL38_101593</name>
</gene>
<dbReference type="PANTHER" id="PTHR43685:SF2">
    <property type="entry name" value="GLYCOSYLTRANSFERASE 2-LIKE DOMAIN-CONTAINING PROTEIN"/>
    <property type="match status" value="1"/>
</dbReference>